<dbReference type="InterPro" id="IPR029058">
    <property type="entry name" value="AB_hydrolase_fold"/>
</dbReference>
<evidence type="ECO:0000313" key="1">
    <source>
        <dbReference type="EMBL" id="KPQ35066.1"/>
    </source>
</evidence>
<protein>
    <recommendedName>
        <fullName evidence="3">DUF1350 domain-containing protein</fullName>
    </recommendedName>
</protein>
<dbReference type="PANTHER" id="PTHR34127">
    <property type="entry name" value="OS04G0405600 PROTEIN"/>
    <property type="match status" value="1"/>
</dbReference>
<dbReference type="EMBL" id="LJZR01000014">
    <property type="protein sequence ID" value="KPQ35066.1"/>
    <property type="molecule type" value="Genomic_DNA"/>
</dbReference>
<evidence type="ECO:0000313" key="2">
    <source>
        <dbReference type="Proteomes" id="UP000050465"/>
    </source>
</evidence>
<organism evidence="1 2">
    <name type="scientific">Phormidesmis priestleyi Ana</name>
    <dbReference type="NCBI Taxonomy" id="1666911"/>
    <lineage>
        <taxon>Bacteria</taxon>
        <taxon>Bacillati</taxon>
        <taxon>Cyanobacteriota</taxon>
        <taxon>Cyanophyceae</taxon>
        <taxon>Leptolyngbyales</taxon>
        <taxon>Leptolyngbyaceae</taxon>
        <taxon>Phormidesmis</taxon>
    </lineage>
</organism>
<comment type="caution">
    <text evidence="1">The sequence shown here is derived from an EMBL/GenBank/DDBJ whole genome shotgun (WGS) entry which is preliminary data.</text>
</comment>
<evidence type="ECO:0008006" key="3">
    <source>
        <dbReference type="Google" id="ProtNLM"/>
    </source>
</evidence>
<dbReference type="SUPFAM" id="SSF53474">
    <property type="entry name" value="alpha/beta-Hydrolases"/>
    <property type="match status" value="1"/>
</dbReference>
<name>A0A0N8KMY9_9CYAN</name>
<accession>A0A0N8KMY9</accession>
<proteinExistence type="predicted"/>
<dbReference type="InterPro" id="IPR010765">
    <property type="entry name" value="DUF1350"/>
</dbReference>
<reference evidence="1 2" key="1">
    <citation type="submission" date="2015-09" db="EMBL/GenBank/DDBJ databases">
        <title>Identification and resolution of microdiversity through metagenomic sequencing of parallel consortia.</title>
        <authorList>
            <person name="Nelson W.C."/>
            <person name="Romine M.F."/>
            <person name="Lindemann S.R."/>
        </authorList>
    </citation>
    <scope>NUCLEOTIDE SEQUENCE [LARGE SCALE GENOMIC DNA]</scope>
    <source>
        <strain evidence="1">Ana</strain>
    </source>
</reference>
<dbReference type="PATRIC" id="fig|1666911.3.peg.4393"/>
<dbReference type="Pfam" id="PF07082">
    <property type="entry name" value="DUF1350"/>
    <property type="match status" value="1"/>
</dbReference>
<sequence>MPFRFQPHAHSWVALHPKPQGIVQFIGGAFFGSYPTLFYRQLLRPFYDAGYTVVALPFRFSFSHWSIALSLLEEHYAIRESIIETALRHPGYEIDAYLNAANYCWLGHSLGCKYIALLELLSAPKEILTAYFDGVGVSPQQWLIITQRLQMLVHTLRQLEDNIKAMTGKTVNYGLPSIYNEASLLIAPAITDLEGAIPMKSLEKLFRKVAATKQIAAPSVDQTHALIERSKLFNVTHLFEFEQDAIARSTCRRLLQEQPNITASLLPGTHLSPIHLFPMHWWDVTQRATNGTISAAAVAKIEQLQQSIRPSIKPGMRALVQPSVRTSVRPIVKPVQLQENF</sequence>
<dbReference type="STRING" id="1666911.HLUCCA11_11650"/>
<gene>
    <name evidence="1" type="ORF">HLUCCA11_11650</name>
</gene>
<dbReference type="ESTHER" id="9cyan-a0a0n8kmy9">
    <property type="family name" value="Duf_1350"/>
</dbReference>
<dbReference type="PANTHER" id="PTHR34127:SF1">
    <property type="entry name" value="OS04G0405600 PROTEIN"/>
    <property type="match status" value="1"/>
</dbReference>
<dbReference type="AlphaFoldDB" id="A0A0N8KMY9"/>
<dbReference type="Proteomes" id="UP000050465">
    <property type="component" value="Unassembled WGS sequence"/>
</dbReference>